<accession>A0ACB1AWJ1</accession>
<reference evidence="1" key="1">
    <citation type="submission" date="2023-11" db="EMBL/GenBank/DDBJ databases">
        <authorList>
            <person name="Poullet M."/>
        </authorList>
    </citation>
    <scope>NUCLEOTIDE SEQUENCE</scope>
    <source>
        <strain evidence="1">E1834</strain>
    </source>
</reference>
<sequence length="57" mass="6615">MMNGVFCCAYLIRPVYIFFLNGVLVLCTSIYFCHMMNAFYCATLIFFHMMNGALLLK</sequence>
<comment type="caution">
    <text evidence="1">The sequence shown here is derived from an EMBL/GenBank/DDBJ whole genome shotgun (WGS) entry which is preliminary data.</text>
</comment>
<proteinExistence type="predicted"/>
<gene>
    <name evidence="1" type="ORF">MENTE1834_LOCUS43154</name>
</gene>
<organism evidence="1 2">
    <name type="scientific">Meloidogyne enterolobii</name>
    <name type="common">Root-knot nematode worm</name>
    <name type="synonym">Meloidogyne mayaguensis</name>
    <dbReference type="NCBI Taxonomy" id="390850"/>
    <lineage>
        <taxon>Eukaryota</taxon>
        <taxon>Metazoa</taxon>
        <taxon>Ecdysozoa</taxon>
        <taxon>Nematoda</taxon>
        <taxon>Chromadorea</taxon>
        <taxon>Rhabditida</taxon>
        <taxon>Tylenchina</taxon>
        <taxon>Tylenchomorpha</taxon>
        <taxon>Tylenchoidea</taxon>
        <taxon>Meloidogynidae</taxon>
        <taxon>Meloidogyninae</taxon>
        <taxon>Meloidogyne</taxon>
    </lineage>
</organism>
<protein>
    <submittedName>
        <fullName evidence="1">Uncharacterized protein</fullName>
    </submittedName>
</protein>
<name>A0ACB1AWJ1_MELEN</name>
<dbReference type="Proteomes" id="UP001497535">
    <property type="component" value="Unassembled WGS sequence"/>
</dbReference>
<evidence type="ECO:0000313" key="1">
    <source>
        <dbReference type="EMBL" id="CAK5105091.1"/>
    </source>
</evidence>
<evidence type="ECO:0000313" key="2">
    <source>
        <dbReference type="Proteomes" id="UP001497535"/>
    </source>
</evidence>
<dbReference type="EMBL" id="CAVMJV010000119">
    <property type="protein sequence ID" value="CAK5105091.1"/>
    <property type="molecule type" value="Genomic_DNA"/>
</dbReference>
<keyword evidence="2" id="KW-1185">Reference proteome</keyword>